<evidence type="ECO:0000259" key="5">
    <source>
        <dbReference type="PROSITE" id="PS50968"/>
    </source>
</evidence>
<dbReference type="GO" id="GO:0009249">
    <property type="term" value="P:protein lipoylation"/>
    <property type="evidence" value="ECO:0007669"/>
    <property type="project" value="TreeGrafter"/>
</dbReference>
<evidence type="ECO:0000313" key="6">
    <source>
        <dbReference type="EMBL" id="KAF9964100.1"/>
    </source>
</evidence>
<dbReference type="InterPro" id="IPR000089">
    <property type="entry name" value="Biotin_lipoyl"/>
</dbReference>
<accession>A0A9P6M3G0</accession>
<comment type="cofactor">
    <cofactor evidence="4">
        <name>(R)-lipoate</name>
        <dbReference type="ChEBI" id="CHEBI:83088"/>
    </cofactor>
    <text evidence="4">Binds 1 lipoyl cofactor covalently.</text>
</comment>
<comment type="subunit">
    <text evidence="4">The glycine cleavage system is composed of four proteins: P, T, L and H.</text>
</comment>
<dbReference type="Pfam" id="PF01597">
    <property type="entry name" value="GCV_H"/>
    <property type="match status" value="1"/>
</dbReference>
<name>A0A9P6M3G0_MORAP</name>
<dbReference type="OrthoDB" id="10264154at2759"/>
<protein>
    <recommendedName>
        <fullName evidence="4">Glycine cleavage system H protein</fullName>
    </recommendedName>
</protein>
<proteinExistence type="inferred from homology"/>
<keyword evidence="4" id="KW-0809">Transit peptide</keyword>
<dbReference type="InterPro" id="IPR011053">
    <property type="entry name" value="Single_hybrid_motif"/>
</dbReference>
<dbReference type="HAMAP" id="MF_00272">
    <property type="entry name" value="GcvH"/>
    <property type="match status" value="1"/>
</dbReference>
<dbReference type="EMBL" id="JAAAHY010000406">
    <property type="protein sequence ID" value="KAF9964100.1"/>
    <property type="molecule type" value="Genomic_DNA"/>
</dbReference>
<feature type="modified residue" description="N6-lipoyllysine" evidence="3">
    <location>
        <position position="78"/>
    </location>
</feature>
<keyword evidence="7" id="KW-1185">Reference proteome</keyword>
<keyword evidence="4" id="KW-0496">Mitochondrion</keyword>
<dbReference type="Gene3D" id="2.40.50.100">
    <property type="match status" value="1"/>
</dbReference>
<dbReference type="AlphaFoldDB" id="A0A9P6M3G0"/>
<organism evidence="6 7">
    <name type="scientific">Mortierella alpina</name>
    <name type="common">Oleaginous fungus</name>
    <name type="synonym">Mortierella renispora</name>
    <dbReference type="NCBI Taxonomy" id="64518"/>
    <lineage>
        <taxon>Eukaryota</taxon>
        <taxon>Fungi</taxon>
        <taxon>Fungi incertae sedis</taxon>
        <taxon>Mucoromycota</taxon>
        <taxon>Mortierellomycotina</taxon>
        <taxon>Mortierellomycetes</taxon>
        <taxon>Mortierellales</taxon>
        <taxon>Mortierellaceae</taxon>
        <taxon>Mortierella</taxon>
    </lineage>
</organism>
<comment type="subcellular location">
    <subcellularLocation>
        <location evidence="4">Mitochondrion</location>
    </subcellularLocation>
</comment>
<dbReference type="GO" id="GO:0005960">
    <property type="term" value="C:glycine cleavage complex"/>
    <property type="evidence" value="ECO:0007669"/>
    <property type="project" value="UniProtKB-UniRule"/>
</dbReference>
<comment type="caution">
    <text evidence="6">The sequence shown here is derived from an EMBL/GenBank/DDBJ whole genome shotgun (WGS) entry which is preliminary data.</text>
</comment>
<evidence type="ECO:0000256" key="3">
    <source>
        <dbReference type="PIRSR" id="PIRSR617453-50"/>
    </source>
</evidence>
<dbReference type="GO" id="GO:0005739">
    <property type="term" value="C:mitochondrion"/>
    <property type="evidence" value="ECO:0007669"/>
    <property type="project" value="UniProtKB-SubCell"/>
</dbReference>
<evidence type="ECO:0000256" key="4">
    <source>
        <dbReference type="RuleBase" id="RU364055"/>
    </source>
</evidence>
<sequence length="143" mass="15618">MRHQAMARVAAPASSFARFYGTKRFTEEHEWVDIENGVATVGITDHAQAALGEIVFVEAAELKDIEKGDTIGSVESVKAASDIYAPLSGKVVETNSRLGDEPGLLNEACETDGWLCKIELSNEDEVKDLLTKEAYVKFCEEGH</sequence>
<dbReference type="Proteomes" id="UP000738359">
    <property type="component" value="Unassembled WGS sequence"/>
</dbReference>
<dbReference type="NCBIfam" id="TIGR00527">
    <property type="entry name" value="gcvH"/>
    <property type="match status" value="1"/>
</dbReference>
<dbReference type="InterPro" id="IPR033753">
    <property type="entry name" value="GCV_H/Fam206"/>
</dbReference>
<feature type="domain" description="Lipoyl-binding" evidence="5">
    <location>
        <begin position="38"/>
        <end position="119"/>
    </location>
</feature>
<evidence type="ECO:0000256" key="1">
    <source>
        <dbReference type="ARBA" id="ARBA00009249"/>
    </source>
</evidence>
<evidence type="ECO:0000256" key="2">
    <source>
        <dbReference type="ARBA" id="ARBA00022823"/>
    </source>
</evidence>
<comment type="similarity">
    <text evidence="1 4">Belongs to the GcvH family.</text>
</comment>
<dbReference type="PANTHER" id="PTHR11715">
    <property type="entry name" value="GLYCINE CLEAVAGE SYSTEM H PROTEIN"/>
    <property type="match status" value="1"/>
</dbReference>
<evidence type="ECO:0000313" key="7">
    <source>
        <dbReference type="Proteomes" id="UP000738359"/>
    </source>
</evidence>
<gene>
    <name evidence="6" type="ORF">BGZ70_006937</name>
</gene>
<dbReference type="GO" id="GO:0019464">
    <property type="term" value="P:glycine decarboxylation via glycine cleavage system"/>
    <property type="evidence" value="ECO:0007669"/>
    <property type="project" value="UniProtKB-UniRule"/>
</dbReference>
<dbReference type="InterPro" id="IPR002930">
    <property type="entry name" value="GCV_H"/>
</dbReference>
<dbReference type="PANTHER" id="PTHR11715:SF3">
    <property type="entry name" value="GLYCINE CLEAVAGE SYSTEM H PROTEIN-RELATED"/>
    <property type="match status" value="1"/>
</dbReference>
<dbReference type="SUPFAM" id="SSF51230">
    <property type="entry name" value="Single hybrid motif"/>
    <property type="match status" value="1"/>
</dbReference>
<reference evidence="6" key="1">
    <citation type="journal article" date="2020" name="Fungal Divers.">
        <title>Resolving the Mortierellaceae phylogeny through synthesis of multi-gene phylogenetics and phylogenomics.</title>
        <authorList>
            <person name="Vandepol N."/>
            <person name="Liber J."/>
            <person name="Desiro A."/>
            <person name="Na H."/>
            <person name="Kennedy M."/>
            <person name="Barry K."/>
            <person name="Grigoriev I.V."/>
            <person name="Miller A.N."/>
            <person name="O'Donnell K."/>
            <person name="Stajich J.E."/>
            <person name="Bonito G."/>
        </authorList>
    </citation>
    <scope>NUCLEOTIDE SEQUENCE</scope>
    <source>
        <strain evidence="6">CK1249</strain>
    </source>
</reference>
<keyword evidence="2 3" id="KW-0450">Lipoyl</keyword>
<dbReference type="NCBIfam" id="NF002270">
    <property type="entry name" value="PRK01202.1"/>
    <property type="match status" value="1"/>
</dbReference>
<comment type="function">
    <text evidence="4">The H protein shuttles the methylamine group of glycine from the P protein to the T protein.</text>
</comment>
<dbReference type="InterPro" id="IPR017453">
    <property type="entry name" value="GCV_H_sub"/>
</dbReference>
<dbReference type="CDD" id="cd06848">
    <property type="entry name" value="GCS_H"/>
    <property type="match status" value="1"/>
</dbReference>
<dbReference type="PROSITE" id="PS50968">
    <property type="entry name" value="BIOTINYL_LIPOYL"/>
    <property type="match status" value="1"/>
</dbReference>